<gene>
    <name evidence="2" type="ORF">PDESU_02626</name>
</gene>
<proteinExistence type="predicted"/>
<reference evidence="2 3" key="1">
    <citation type="submission" date="2019-04" db="EMBL/GenBank/DDBJ databases">
        <authorList>
            <person name="Van Vliet M D."/>
        </authorList>
    </citation>
    <scope>NUCLEOTIDE SEQUENCE [LARGE SCALE GENOMIC DNA]</scope>
    <source>
        <strain evidence="2 3">F1</strain>
    </source>
</reference>
<dbReference type="Proteomes" id="UP000366872">
    <property type="component" value="Unassembled WGS sequence"/>
</dbReference>
<name>A0A6C2U2P8_PONDE</name>
<dbReference type="GO" id="GO:0005576">
    <property type="term" value="C:extracellular region"/>
    <property type="evidence" value="ECO:0007669"/>
    <property type="project" value="InterPro"/>
</dbReference>
<evidence type="ECO:0000313" key="2">
    <source>
        <dbReference type="EMBL" id="VGO14069.1"/>
    </source>
</evidence>
<dbReference type="InterPro" id="IPR011071">
    <property type="entry name" value="Lyase_8-like_C"/>
</dbReference>
<protein>
    <recommendedName>
        <fullName evidence="1">Polysaccharide lyase family 8 C-terminal domain-containing protein</fullName>
    </recommendedName>
</protein>
<dbReference type="SUPFAM" id="SSF49863">
    <property type="entry name" value="Hyaluronate lyase-like, C-terminal domain"/>
    <property type="match status" value="1"/>
</dbReference>
<accession>A0A6C2U2P8</accession>
<dbReference type="EMBL" id="CAAHFG010000001">
    <property type="protein sequence ID" value="VGO14069.1"/>
    <property type="molecule type" value="Genomic_DNA"/>
</dbReference>
<keyword evidence="3" id="KW-1185">Reference proteome</keyword>
<evidence type="ECO:0000313" key="3">
    <source>
        <dbReference type="Proteomes" id="UP000366872"/>
    </source>
</evidence>
<feature type="domain" description="Polysaccharide lyase family 8 C-terminal" evidence="1">
    <location>
        <begin position="37"/>
        <end position="94"/>
    </location>
</feature>
<dbReference type="Gene3D" id="2.60.220.10">
    <property type="entry name" value="Polysaccharide lyase family 8-like, C-terminal"/>
    <property type="match status" value="1"/>
</dbReference>
<organism evidence="2 3">
    <name type="scientific">Pontiella desulfatans</name>
    <dbReference type="NCBI Taxonomy" id="2750659"/>
    <lineage>
        <taxon>Bacteria</taxon>
        <taxon>Pseudomonadati</taxon>
        <taxon>Kiritimatiellota</taxon>
        <taxon>Kiritimatiellia</taxon>
        <taxon>Kiritimatiellales</taxon>
        <taxon>Pontiellaceae</taxon>
        <taxon>Pontiella</taxon>
    </lineage>
</organism>
<sequence>MCTGRDRSGFVVCYREKDACICCENKYTGCPPARTCATHAIVVPGQKVWALVNFQSLEEPLGPFLSISQPCLVLLKQQDNGDLRVSVSDPRLELTGTTTAPPVDVVLEVKGSYEPAQAVAGVSANPTTGGGTEVVVRCAEGMPSAFTLRAR</sequence>
<dbReference type="GO" id="GO:0005975">
    <property type="term" value="P:carbohydrate metabolic process"/>
    <property type="evidence" value="ECO:0007669"/>
    <property type="project" value="InterPro"/>
</dbReference>
<evidence type="ECO:0000259" key="1">
    <source>
        <dbReference type="Pfam" id="PF02884"/>
    </source>
</evidence>
<dbReference type="AlphaFoldDB" id="A0A6C2U2P8"/>
<dbReference type="RefSeq" id="WP_136079585.1">
    <property type="nucleotide sequence ID" value="NZ_CAAHFG010000001.1"/>
</dbReference>
<dbReference type="Pfam" id="PF02884">
    <property type="entry name" value="Lyase_8_C"/>
    <property type="match status" value="1"/>
</dbReference>
<dbReference type="GO" id="GO:0016829">
    <property type="term" value="F:lyase activity"/>
    <property type="evidence" value="ECO:0007669"/>
    <property type="project" value="InterPro"/>
</dbReference>
<dbReference type="InterPro" id="IPR004103">
    <property type="entry name" value="Lyase_8_C"/>
</dbReference>